<accession>A0A072VHK7</accession>
<dbReference type="Proteomes" id="UP000002051">
    <property type="component" value="Unassembled WGS sequence"/>
</dbReference>
<keyword evidence="4" id="KW-1185">Reference proteome</keyword>
<dbReference type="HOGENOM" id="CLU_036258_0_0_1"/>
<reference evidence="3" key="3">
    <citation type="submission" date="2015-04" db="UniProtKB">
        <authorList>
            <consortium name="EnsemblPlants"/>
        </authorList>
    </citation>
    <scope>IDENTIFICATION</scope>
    <source>
        <strain evidence="3">cv. Jemalong A17</strain>
    </source>
</reference>
<feature type="region of interest" description="Disordered" evidence="1">
    <location>
        <begin position="190"/>
        <end position="216"/>
    </location>
</feature>
<dbReference type="PANTHER" id="PTHR34567:SF3">
    <property type="entry name" value="FK506-BINDING-LIKE PROTEIN"/>
    <property type="match status" value="1"/>
</dbReference>
<evidence type="ECO:0000313" key="4">
    <source>
        <dbReference type="Proteomes" id="UP000002051"/>
    </source>
</evidence>
<evidence type="ECO:0000313" key="2">
    <source>
        <dbReference type="EMBL" id="KEH41509.1"/>
    </source>
</evidence>
<organism evidence="2 4">
    <name type="scientific">Medicago truncatula</name>
    <name type="common">Barrel medic</name>
    <name type="synonym">Medicago tribuloides</name>
    <dbReference type="NCBI Taxonomy" id="3880"/>
    <lineage>
        <taxon>Eukaryota</taxon>
        <taxon>Viridiplantae</taxon>
        <taxon>Streptophyta</taxon>
        <taxon>Embryophyta</taxon>
        <taxon>Tracheophyta</taxon>
        <taxon>Spermatophyta</taxon>
        <taxon>Magnoliopsida</taxon>
        <taxon>eudicotyledons</taxon>
        <taxon>Gunneridae</taxon>
        <taxon>Pentapetalae</taxon>
        <taxon>rosids</taxon>
        <taxon>fabids</taxon>
        <taxon>Fabales</taxon>
        <taxon>Fabaceae</taxon>
        <taxon>Papilionoideae</taxon>
        <taxon>50 kb inversion clade</taxon>
        <taxon>NPAAA clade</taxon>
        <taxon>Hologalegina</taxon>
        <taxon>IRL clade</taxon>
        <taxon>Trifolieae</taxon>
        <taxon>Medicago</taxon>
    </lineage>
</organism>
<gene>
    <name evidence="2" type="ordered locus">MTR_1g051750</name>
</gene>
<evidence type="ECO:0000313" key="3">
    <source>
        <dbReference type="EnsemblPlants" id="KEH41509"/>
    </source>
</evidence>
<protein>
    <submittedName>
        <fullName evidence="2 3">Uncharacterized protein</fullName>
    </submittedName>
</protein>
<sequence length="233" mass="26692">MPKKRNAEVSSNHRSGPLHVRRPAVPRWEKLFCSSVSSITWERIVETKKYMCKYNNIVNWDDSAAKEAFDNAKSRFWADINGLPCNIPFPDPDMYIDDIDWNSSVDPELLLDLDNVTTFPSQEESNKGVVIFGDAPFLDQSIPCSGWDEPEKDALKPAEFVSGAQVNLHENKNVTPREQDDVPYYAAKESKRQKYGNDSLGWNHRQHSHIGGSWNKRKLYGDRTKEECMARGK</sequence>
<dbReference type="STRING" id="3880.A0A072VHK7"/>
<dbReference type="AlphaFoldDB" id="A0A072VHK7"/>
<proteinExistence type="predicted"/>
<reference evidence="2 4" key="1">
    <citation type="journal article" date="2011" name="Nature">
        <title>The Medicago genome provides insight into the evolution of rhizobial symbioses.</title>
        <authorList>
            <person name="Young N.D."/>
            <person name="Debelle F."/>
            <person name="Oldroyd G.E."/>
            <person name="Geurts R."/>
            <person name="Cannon S.B."/>
            <person name="Udvardi M.K."/>
            <person name="Benedito V.A."/>
            <person name="Mayer K.F."/>
            <person name="Gouzy J."/>
            <person name="Schoof H."/>
            <person name="Van de Peer Y."/>
            <person name="Proost S."/>
            <person name="Cook D.R."/>
            <person name="Meyers B.C."/>
            <person name="Spannagl M."/>
            <person name="Cheung F."/>
            <person name="De Mita S."/>
            <person name="Krishnakumar V."/>
            <person name="Gundlach H."/>
            <person name="Zhou S."/>
            <person name="Mudge J."/>
            <person name="Bharti A.K."/>
            <person name="Murray J.D."/>
            <person name="Naoumkina M.A."/>
            <person name="Rosen B."/>
            <person name="Silverstein K.A."/>
            <person name="Tang H."/>
            <person name="Rombauts S."/>
            <person name="Zhao P.X."/>
            <person name="Zhou P."/>
            <person name="Barbe V."/>
            <person name="Bardou P."/>
            <person name="Bechner M."/>
            <person name="Bellec A."/>
            <person name="Berger A."/>
            <person name="Berges H."/>
            <person name="Bidwell S."/>
            <person name="Bisseling T."/>
            <person name="Choisne N."/>
            <person name="Couloux A."/>
            <person name="Denny R."/>
            <person name="Deshpande S."/>
            <person name="Dai X."/>
            <person name="Doyle J.J."/>
            <person name="Dudez A.M."/>
            <person name="Farmer A.D."/>
            <person name="Fouteau S."/>
            <person name="Franken C."/>
            <person name="Gibelin C."/>
            <person name="Gish J."/>
            <person name="Goldstein S."/>
            <person name="Gonzalez A.J."/>
            <person name="Green P.J."/>
            <person name="Hallab A."/>
            <person name="Hartog M."/>
            <person name="Hua A."/>
            <person name="Humphray S.J."/>
            <person name="Jeong D.H."/>
            <person name="Jing Y."/>
            <person name="Jocker A."/>
            <person name="Kenton S.M."/>
            <person name="Kim D.J."/>
            <person name="Klee K."/>
            <person name="Lai H."/>
            <person name="Lang C."/>
            <person name="Lin S."/>
            <person name="Macmil S.L."/>
            <person name="Magdelenat G."/>
            <person name="Matthews L."/>
            <person name="McCorrison J."/>
            <person name="Monaghan E.L."/>
            <person name="Mun J.H."/>
            <person name="Najar F.Z."/>
            <person name="Nicholson C."/>
            <person name="Noirot C."/>
            <person name="O'Bleness M."/>
            <person name="Paule C.R."/>
            <person name="Poulain J."/>
            <person name="Prion F."/>
            <person name="Qin B."/>
            <person name="Qu C."/>
            <person name="Retzel E.F."/>
            <person name="Riddle C."/>
            <person name="Sallet E."/>
            <person name="Samain S."/>
            <person name="Samson N."/>
            <person name="Sanders I."/>
            <person name="Saurat O."/>
            <person name="Scarpelli C."/>
            <person name="Schiex T."/>
            <person name="Segurens B."/>
            <person name="Severin A.J."/>
            <person name="Sherrier D.J."/>
            <person name="Shi R."/>
            <person name="Sims S."/>
            <person name="Singer S.R."/>
            <person name="Sinharoy S."/>
            <person name="Sterck L."/>
            <person name="Viollet A."/>
            <person name="Wang B.B."/>
            <person name="Wang K."/>
            <person name="Wang M."/>
            <person name="Wang X."/>
            <person name="Warfsmann J."/>
            <person name="Weissenbach J."/>
            <person name="White D.D."/>
            <person name="White J.D."/>
            <person name="Wiley G.B."/>
            <person name="Wincker P."/>
            <person name="Xing Y."/>
            <person name="Yang L."/>
            <person name="Yao Z."/>
            <person name="Ying F."/>
            <person name="Zhai J."/>
            <person name="Zhou L."/>
            <person name="Zuber A."/>
            <person name="Denarie J."/>
            <person name="Dixon R.A."/>
            <person name="May G.D."/>
            <person name="Schwartz D.C."/>
            <person name="Rogers J."/>
            <person name="Quetier F."/>
            <person name="Town C.D."/>
            <person name="Roe B.A."/>
        </authorList>
    </citation>
    <scope>NUCLEOTIDE SEQUENCE [LARGE SCALE GENOMIC DNA]</scope>
    <source>
        <strain evidence="2">A17</strain>
        <strain evidence="3 4">cv. Jemalong A17</strain>
    </source>
</reference>
<dbReference type="EnsemblPlants" id="KEH41509">
    <property type="protein sequence ID" value="KEH41509"/>
    <property type="gene ID" value="MTR_1g051750"/>
</dbReference>
<dbReference type="PANTHER" id="PTHR34567">
    <property type="entry name" value="FK506-BINDING-LIKE PROTEIN"/>
    <property type="match status" value="1"/>
</dbReference>
<reference evidence="2 4" key="2">
    <citation type="journal article" date="2014" name="BMC Genomics">
        <title>An improved genome release (version Mt4.0) for the model legume Medicago truncatula.</title>
        <authorList>
            <person name="Tang H."/>
            <person name="Krishnakumar V."/>
            <person name="Bidwell S."/>
            <person name="Rosen B."/>
            <person name="Chan A."/>
            <person name="Zhou S."/>
            <person name="Gentzbittel L."/>
            <person name="Childs K.L."/>
            <person name="Yandell M."/>
            <person name="Gundlach H."/>
            <person name="Mayer K.F."/>
            <person name="Schwartz D.C."/>
            <person name="Town C.D."/>
        </authorList>
    </citation>
    <scope>GENOME REANNOTATION</scope>
    <source>
        <strain evidence="2">A17</strain>
        <strain evidence="3 4">cv. Jemalong A17</strain>
    </source>
</reference>
<name>A0A072VHK7_MEDTR</name>
<dbReference type="EMBL" id="CM001217">
    <property type="protein sequence ID" value="KEH41509.1"/>
    <property type="molecule type" value="Genomic_DNA"/>
</dbReference>
<evidence type="ECO:0000256" key="1">
    <source>
        <dbReference type="SAM" id="MobiDB-lite"/>
    </source>
</evidence>